<evidence type="ECO:0000256" key="2">
    <source>
        <dbReference type="ARBA" id="ARBA00002681"/>
    </source>
</evidence>
<comment type="function">
    <text evidence="2 7">Hydrolysis of 6-phosphogluconolactone to 6-phosphogluconate.</text>
</comment>
<dbReference type="InterPro" id="IPR006148">
    <property type="entry name" value="Glc/Gal-6P_isomerase"/>
</dbReference>
<reference evidence="10" key="1">
    <citation type="journal article" date="2019" name="Int. J. Syst. Evol. Microbiol.">
        <title>The Global Catalogue of Microorganisms (GCM) 10K type strain sequencing project: providing services to taxonomists for standard genome sequencing and annotation.</title>
        <authorList>
            <consortium name="The Broad Institute Genomics Platform"/>
            <consortium name="The Broad Institute Genome Sequencing Center for Infectious Disease"/>
            <person name="Wu L."/>
            <person name="Ma J."/>
        </authorList>
    </citation>
    <scope>NUCLEOTIDE SEQUENCE [LARGE SCALE GENOMIC DNA]</scope>
    <source>
        <strain evidence="10">NBRC 112416</strain>
    </source>
</reference>
<evidence type="ECO:0000256" key="3">
    <source>
        <dbReference type="ARBA" id="ARBA00004961"/>
    </source>
</evidence>
<gene>
    <name evidence="7 9" type="primary">pgl</name>
    <name evidence="9" type="ORF">GCM10010862_02150</name>
</gene>
<dbReference type="SUPFAM" id="SSF100950">
    <property type="entry name" value="NagB/RpiA/CoA transferase-like"/>
    <property type="match status" value="1"/>
</dbReference>
<dbReference type="PANTHER" id="PTHR11054:SF0">
    <property type="entry name" value="6-PHOSPHOGLUCONOLACTONASE"/>
    <property type="match status" value="1"/>
</dbReference>
<evidence type="ECO:0000313" key="9">
    <source>
        <dbReference type="EMBL" id="GLQ52957.1"/>
    </source>
</evidence>
<comment type="similarity">
    <text evidence="4 7">Belongs to the glucosamine/galactosamine-6-phosphate isomerase family. 6-phosphogluconolactonase subfamily.</text>
</comment>
<dbReference type="Proteomes" id="UP001156691">
    <property type="component" value="Unassembled WGS sequence"/>
</dbReference>
<protein>
    <recommendedName>
        <fullName evidence="6 7">6-phosphogluconolactonase</fullName>
        <shortName evidence="7">6PGL</shortName>
        <ecNumber evidence="5 7">3.1.1.31</ecNumber>
    </recommendedName>
</protein>
<dbReference type="RefSeq" id="WP_284338422.1">
    <property type="nucleotide sequence ID" value="NZ_BSNS01000002.1"/>
</dbReference>
<dbReference type="InterPro" id="IPR037171">
    <property type="entry name" value="NagB/RpiA_transferase-like"/>
</dbReference>
<proteinExistence type="inferred from homology"/>
<dbReference type="PANTHER" id="PTHR11054">
    <property type="entry name" value="6-PHOSPHOGLUCONOLACTONASE"/>
    <property type="match status" value="1"/>
</dbReference>
<keyword evidence="7" id="KW-0378">Hydrolase</keyword>
<dbReference type="CDD" id="cd01400">
    <property type="entry name" value="6PGL"/>
    <property type="match status" value="1"/>
</dbReference>
<evidence type="ECO:0000256" key="6">
    <source>
        <dbReference type="ARBA" id="ARBA00020337"/>
    </source>
</evidence>
<dbReference type="EC" id="3.1.1.31" evidence="5 7"/>
<evidence type="ECO:0000256" key="1">
    <source>
        <dbReference type="ARBA" id="ARBA00000832"/>
    </source>
</evidence>
<evidence type="ECO:0000259" key="8">
    <source>
        <dbReference type="Pfam" id="PF01182"/>
    </source>
</evidence>
<dbReference type="EMBL" id="BSNS01000002">
    <property type="protein sequence ID" value="GLQ52957.1"/>
    <property type="molecule type" value="Genomic_DNA"/>
</dbReference>
<dbReference type="Gene3D" id="3.40.50.1360">
    <property type="match status" value="1"/>
</dbReference>
<accession>A0ABQ5VZB1</accession>
<evidence type="ECO:0000313" key="10">
    <source>
        <dbReference type="Proteomes" id="UP001156691"/>
    </source>
</evidence>
<dbReference type="InterPro" id="IPR005900">
    <property type="entry name" value="6-phosphogluconolactonase_DevB"/>
</dbReference>
<organism evidence="9 10">
    <name type="scientific">Devosia nitrariae</name>
    <dbReference type="NCBI Taxonomy" id="2071872"/>
    <lineage>
        <taxon>Bacteria</taxon>
        <taxon>Pseudomonadati</taxon>
        <taxon>Pseudomonadota</taxon>
        <taxon>Alphaproteobacteria</taxon>
        <taxon>Hyphomicrobiales</taxon>
        <taxon>Devosiaceae</taxon>
        <taxon>Devosia</taxon>
    </lineage>
</organism>
<evidence type="ECO:0000256" key="4">
    <source>
        <dbReference type="ARBA" id="ARBA00010662"/>
    </source>
</evidence>
<dbReference type="InterPro" id="IPR039104">
    <property type="entry name" value="6PGL"/>
</dbReference>
<feature type="domain" description="Glucosamine/galactosamine-6-phosphate isomerase" evidence="8">
    <location>
        <begin position="9"/>
        <end position="221"/>
    </location>
</feature>
<dbReference type="NCBIfam" id="TIGR01198">
    <property type="entry name" value="pgl"/>
    <property type="match status" value="1"/>
</dbReference>
<dbReference type="Pfam" id="PF01182">
    <property type="entry name" value="Glucosamine_iso"/>
    <property type="match status" value="1"/>
</dbReference>
<comment type="catalytic activity">
    <reaction evidence="1 7">
        <text>6-phospho-D-glucono-1,5-lactone + H2O = 6-phospho-D-gluconate + H(+)</text>
        <dbReference type="Rhea" id="RHEA:12556"/>
        <dbReference type="ChEBI" id="CHEBI:15377"/>
        <dbReference type="ChEBI" id="CHEBI:15378"/>
        <dbReference type="ChEBI" id="CHEBI:57955"/>
        <dbReference type="ChEBI" id="CHEBI:58759"/>
        <dbReference type="EC" id="3.1.1.31"/>
    </reaction>
</comment>
<comment type="caution">
    <text evidence="9">The sequence shown here is derived from an EMBL/GenBank/DDBJ whole genome shotgun (WGS) entry which is preliminary data.</text>
</comment>
<evidence type="ECO:0000256" key="7">
    <source>
        <dbReference type="RuleBase" id="RU365095"/>
    </source>
</evidence>
<name>A0ABQ5VZB1_9HYPH</name>
<sequence>MLDRRSFADRTTLATQLADAVAGHINAAIATRGEAAIAVSGGSTPAKFFSALGKRKDVDWSKVVVTLVDERWVDELNERSNAGLVNQKMLQGPAASARFLPLYSGGAEPDATQIGRTAAGLEILPRPFAAVVLGMGSDGHTASFFPGGDTLAEALSASGPVIAIHAPGAGEPRVTFTLPRLLETDALFLHIEGEEKAAVLEKALGDGPVEEMPVRAVLRADRPMTVYWCP</sequence>
<comment type="pathway">
    <text evidence="3 7">Carbohydrate degradation; pentose phosphate pathway; D-ribulose 5-phosphate from D-glucose 6-phosphate (oxidative stage): step 2/3.</text>
</comment>
<evidence type="ECO:0000256" key="5">
    <source>
        <dbReference type="ARBA" id="ARBA00013198"/>
    </source>
</evidence>
<keyword evidence="10" id="KW-1185">Reference proteome</keyword>